<name>A0A6H9Z064_9ACTN</name>
<protein>
    <recommendedName>
        <fullName evidence="4">Peptidase inhibitor I78 family protein</fullName>
    </recommendedName>
</protein>
<evidence type="ECO:0000313" key="2">
    <source>
        <dbReference type="EMBL" id="KAB2352540.1"/>
    </source>
</evidence>
<reference evidence="2 3" key="1">
    <citation type="submission" date="2019-09" db="EMBL/GenBank/DDBJ databases">
        <title>Actinomadura physcomitrii sp. nov., a novel actinomycete isolated from moss [Physcomitrium sphaericum (Ludw) Fuernr].</title>
        <authorList>
            <person name="Zhuang X."/>
            <person name="Liu C."/>
        </authorList>
    </citation>
    <scope>NUCLEOTIDE SEQUENCE [LARGE SCALE GENOMIC DNA]</scope>
    <source>
        <strain evidence="2 3">HMC1</strain>
    </source>
</reference>
<keyword evidence="3" id="KW-1185">Reference proteome</keyword>
<dbReference type="InterPro" id="IPR006311">
    <property type="entry name" value="TAT_signal"/>
</dbReference>
<evidence type="ECO:0000256" key="1">
    <source>
        <dbReference type="SAM" id="SignalP"/>
    </source>
</evidence>
<dbReference type="RefSeq" id="WP_151557457.1">
    <property type="nucleotide sequence ID" value="NZ_WBMT01000001.1"/>
</dbReference>
<dbReference type="EMBL" id="WBMT01000001">
    <property type="protein sequence ID" value="KAB2352540.1"/>
    <property type="molecule type" value="Genomic_DNA"/>
</dbReference>
<dbReference type="AlphaFoldDB" id="A0A6H9Z064"/>
<evidence type="ECO:0000313" key="3">
    <source>
        <dbReference type="Proteomes" id="UP000468735"/>
    </source>
</evidence>
<dbReference type="Proteomes" id="UP000468735">
    <property type="component" value="Unassembled WGS sequence"/>
</dbReference>
<keyword evidence="1" id="KW-0732">Signal</keyword>
<dbReference type="Gene3D" id="3.30.10.10">
    <property type="entry name" value="Trypsin Inhibitor V, subunit A"/>
    <property type="match status" value="1"/>
</dbReference>
<gene>
    <name evidence="2" type="ORF">F8566_02355</name>
</gene>
<dbReference type="PROSITE" id="PS51318">
    <property type="entry name" value="TAT"/>
    <property type="match status" value="1"/>
</dbReference>
<comment type="caution">
    <text evidence="2">The sequence shown here is derived from an EMBL/GenBank/DDBJ whole genome shotgun (WGS) entry which is preliminary data.</text>
</comment>
<sequence length="107" mass="11234">MRVPARRMMLTAGSATTLSAALMTGTAEAAPPLGACDALRLSPQLIGKVISVDPGPVHAGEVEIQSLSVTRTIRILRPGESAKLGFVAERLNVLVDNTNHITRVFCG</sequence>
<dbReference type="Pfam" id="PF11720">
    <property type="entry name" value="Inhibitor_I78"/>
    <property type="match status" value="1"/>
</dbReference>
<proteinExistence type="predicted"/>
<feature type="signal peptide" evidence="1">
    <location>
        <begin position="1"/>
        <end position="29"/>
    </location>
</feature>
<accession>A0A6H9Z064</accession>
<evidence type="ECO:0008006" key="4">
    <source>
        <dbReference type="Google" id="ProtNLM"/>
    </source>
</evidence>
<organism evidence="2 3">
    <name type="scientific">Actinomadura rudentiformis</name>
    <dbReference type="NCBI Taxonomy" id="359158"/>
    <lineage>
        <taxon>Bacteria</taxon>
        <taxon>Bacillati</taxon>
        <taxon>Actinomycetota</taxon>
        <taxon>Actinomycetes</taxon>
        <taxon>Streptosporangiales</taxon>
        <taxon>Thermomonosporaceae</taxon>
        <taxon>Actinomadura</taxon>
    </lineage>
</organism>
<feature type="chain" id="PRO_5026320745" description="Peptidase inhibitor I78 family protein" evidence="1">
    <location>
        <begin position="30"/>
        <end position="107"/>
    </location>
</feature>
<dbReference type="InterPro" id="IPR021719">
    <property type="entry name" value="Prot_inh_I78"/>
</dbReference>